<reference evidence="1" key="1">
    <citation type="submission" date="2020-03" db="EMBL/GenBank/DDBJ databases">
        <title>The deep terrestrial virosphere.</title>
        <authorList>
            <person name="Holmfeldt K."/>
            <person name="Nilsson E."/>
            <person name="Simone D."/>
            <person name="Lopez-Fernandez M."/>
            <person name="Wu X."/>
            <person name="de Brujin I."/>
            <person name="Lundin D."/>
            <person name="Andersson A."/>
            <person name="Bertilsson S."/>
            <person name="Dopson M."/>
        </authorList>
    </citation>
    <scope>NUCLEOTIDE SEQUENCE</scope>
    <source>
        <strain evidence="1">TM448A02764</strain>
        <strain evidence="2">TM448B02009</strain>
    </source>
</reference>
<dbReference type="AlphaFoldDB" id="A0A6H1ZYG7"/>
<protein>
    <submittedName>
        <fullName evidence="1">Uncharacterized protein</fullName>
    </submittedName>
</protein>
<gene>
    <name evidence="1" type="ORF">TM448A02764_0002</name>
    <name evidence="2" type="ORF">TM448B02009_0011</name>
</gene>
<evidence type="ECO:0000313" key="1">
    <source>
        <dbReference type="EMBL" id="QJA52502.1"/>
    </source>
</evidence>
<proteinExistence type="predicted"/>
<dbReference type="EMBL" id="MT144345">
    <property type="protein sequence ID" value="QJA52502.1"/>
    <property type="molecule type" value="Genomic_DNA"/>
</dbReference>
<organism evidence="1">
    <name type="scientific">viral metagenome</name>
    <dbReference type="NCBI Taxonomy" id="1070528"/>
    <lineage>
        <taxon>unclassified sequences</taxon>
        <taxon>metagenomes</taxon>
        <taxon>organismal metagenomes</taxon>
    </lineage>
</organism>
<evidence type="ECO:0000313" key="2">
    <source>
        <dbReference type="EMBL" id="QJI00616.1"/>
    </source>
</evidence>
<name>A0A6H1ZYG7_9ZZZZ</name>
<accession>A0A6H1ZYG7</accession>
<dbReference type="EMBL" id="MT144864">
    <property type="protein sequence ID" value="QJI00616.1"/>
    <property type="molecule type" value="Genomic_DNA"/>
</dbReference>
<sequence>MTKTTVPMLGLVDFMRQKRREACPVCKLSQEVREQLATASDKGITQKYVLEWLRSTVGAPITKDELTGHRNGRHDE</sequence>